<organism evidence="2">
    <name type="scientific">Bacillus anthracis</name>
    <name type="common">anthrax bacterium</name>
    <dbReference type="NCBI Taxonomy" id="1392"/>
    <lineage>
        <taxon>Bacteria</taxon>
        <taxon>Bacillati</taxon>
        <taxon>Bacillota</taxon>
        <taxon>Bacilli</taxon>
        <taxon>Bacillales</taxon>
        <taxon>Bacillaceae</taxon>
        <taxon>Bacillus</taxon>
        <taxon>Bacillus cereus group</taxon>
    </lineage>
</organism>
<feature type="transmembrane region" description="Helical" evidence="1">
    <location>
        <begin position="42"/>
        <end position="59"/>
    </location>
</feature>
<name>A0A640M827_BACAN</name>
<protein>
    <submittedName>
        <fullName evidence="2">Uncharacterized protein</fullName>
    </submittedName>
</protein>
<sequence>MYTHRDMPKPYKHVAPHFYTSYYVVCTITEIKKENAGKGHSLFLLLSLWLTAMMFSFAASV</sequence>
<gene>
    <name evidence="2" type="ORF">HG1_53100</name>
</gene>
<dbReference type="EMBL" id="BLEV01000011">
    <property type="protein sequence ID" value="GEU09825.1"/>
    <property type="molecule type" value="Genomic_DNA"/>
</dbReference>
<accession>A0A640M827</accession>
<keyword evidence="1" id="KW-0472">Membrane</keyword>
<evidence type="ECO:0000256" key="1">
    <source>
        <dbReference type="SAM" id="Phobius"/>
    </source>
</evidence>
<comment type="caution">
    <text evidence="2">The sequence shown here is derived from an EMBL/GenBank/DDBJ whole genome shotgun (WGS) entry which is preliminary data.</text>
</comment>
<keyword evidence="1" id="KW-0812">Transmembrane</keyword>
<reference evidence="2" key="1">
    <citation type="submission" date="2019-12" db="EMBL/GenBank/DDBJ databases">
        <title>Epidemiological and comparative genomic analysis of Bacillus anthracis isolated from northern Vietnam.</title>
        <authorList>
            <person name="Hoang T.T.H."/>
            <person name="Dang D.A."/>
            <person name="Pham M.H."/>
            <person name="Luong M.H."/>
            <person name="Tran N.D."/>
            <person name="Nguyen T.H."/>
            <person name="Nguyen T.T."/>
            <person name="Inoue S."/>
            <person name="Morikawa S."/>
            <person name="Okutani A."/>
        </authorList>
    </citation>
    <scope>NUCLEOTIDE SEQUENCE</scope>
    <source>
        <strain evidence="2">HG</strain>
    </source>
</reference>
<dbReference type="AlphaFoldDB" id="A0A640M827"/>
<proteinExistence type="predicted"/>
<evidence type="ECO:0000313" key="2">
    <source>
        <dbReference type="EMBL" id="GEU09825.1"/>
    </source>
</evidence>
<reference evidence="2" key="2">
    <citation type="submission" date="2019-12" db="EMBL/GenBank/DDBJ databases">
        <authorList>
            <person name="Hoang T.H.H."/>
            <person name="Okutani A."/>
        </authorList>
    </citation>
    <scope>NUCLEOTIDE SEQUENCE</scope>
    <source>
        <strain evidence="2">HG</strain>
    </source>
</reference>
<keyword evidence="1" id="KW-1133">Transmembrane helix</keyword>